<dbReference type="KEGG" id="nsm:JO391_00515"/>
<dbReference type="AlphaFoldDB" id="A0A8G1EC42"/>
<organism evidence="2 3">
    <name type="scientific">Neotabrizicola shimadae</name>
    <dbReference type="NCBI Taxonomy" id="2807096"/>
    <lineage>
        <taxon>Bacteria</taxon>
        <taxon>Pseudomonadati</taxon>
        <taxon>Pseudomonadota</taxon>
        <taxon>Alphaproteobacteria</taxon>
        <taxon>Rhodobacterales</taxon>
        <taxon>Paracoccaceae</taxon>
        <taxon>Neotabrizicola</taxon>
    </lineage>
</organism>
<keyword evidence="1" id="KW-1133">Transmembrane helix</keyword>
<feature type="transmembrane region" description="Helical" evidence="1">
    <location>
        <begin position="66"/>
        <end position="86"/>
    </location>
</feature>
<feature type="transmembrane region" description="Helical" evidence="1">
    <location>
        <begin position="98"/>
        <end position="123"/>
    </location>
</feature>
<name>A0A8G1EC42_9RHOB</name>
<dbReference type="Proteomes" id="UP000826300">
    <property type="component" value="Chromosome"/>
</dbReference>
<reference evidence="2" key="1">
    <citation type="submission" date="2021-02" db="EMBL/GenBank/DDBJ databases">
        <title>Rhodobacter shimadae sp. nov., an aerobic anoxygenic phototrophic bacterium isolated from a hot spring.</title>
        <authorList>
            <person name="Muramatsu S."/>
            <person name="Haruta S."/>
            <person name="Hirose S."/>
            <person name="Hanada S."/>
        </authorList>
    </citation>
    <scope>NUCLEOTIDE SEQUENCE</scope>
    <source>
        <strain evidence="2">N10</strain>
    </source>
</reference>
<keyword evidence="1" id="KW-0472">Membrane</keyword>
<evidence type="ECO:0000313" key="2">
    <source>
        <dbReference type="EMBL" id="QYZ70062.1"/>
    </source>
</evidence>
<proteinExistence type="predicted"/>
<accession>A0A8G1EC42</accession>
<feature type="transmembrane region" description="Helical" evidence="1">
    <location>
        <begin position="37"/>
        <end position="59"/>
    </location>
</feature>
<dbReference type="EMBL" id="CP069370">
    <property type="protein sequence ID" value="QYZ70062.1"/>
    <property type="molecule type" value="Genomic_DNA"/>
</dbReference>
<keyword evidence="3" id="KW-1185">Reference proteome</keyword>
<protein>
    <recommendedName>
        <fullName evidence="4">DUF1345 domain-containing protein</fullName>
    </recommendedName>
</protein>
<keyword evidence="1" id="KW-0812">Transmembrane</keyword>
<evidence type="ECO:0000313" key="3">
    <source>
        <dbReference type="Proteomes" id="UP000826300"/>
    </source>
</evidence>
<dbReference type="RefSeq" id="WP_220662279.1">
    <property type="nucleotide sequence ID" value="NZ_CP069370.1"/>
</dbReference>
<evidence type="ECO:0008006" key="4">
    <source>
        <dbReference type="Google" id="ProtNLM"/>
    </source>
</evidence>
<feature type="transmembrane region" description="Helical" evidence="1">
    <location>
        <begin position="188"/>
        <end position="209"/>
    </location>
</feature>
<sequence length="214" mass="23593">MTGTEPRWPVAATLIAVTILLHFLPERVRMAPLWTPYLVGTLMLIPMVGVSLTRGSVFWQRIERRVILTLVGFAILGSLMILGRMIETLALHAAEFDGLVLFASSVAIWGTNVLYFSLIYWLVDRGGPEARHSGVTPLPDWRFPQDDHAPDVAPGWRPIFVDYLFLAFSTATAFSTTDASPLTARAKLLMMLQSTISLLTLVVVASRAINILGS</sequence>
<evidence type="ECO:0000256" key="1">
    <source>
        <dbReference type="SAM" id="Phobius"/>
    </source>
</evidence>
<feature type="transmembrane region" description="Helical" evidence="1">
    <location>
        <begin position="7"/>
        <end position="25"/>
    </location>
</feature>
<gene>
    <name evidence="2" type="ORF">JO391_00515</name>
</gene>